<evidence type="ECO:0000256" key="3">
    <source>
        <dbReference type="ARBA" id="ARBA00022448"/>
    </source>
</evidence>
<comment type="similarity">
    <text evidence="2">Belongs to the major facilitator superfamily. EmrB family.</text>
</comment>
<dbReference type="EMBL" id="RBRQ01000311">
    <property type="protein sequence ID" value="RMR02048.1"/>
    <property type="molecule type" value="Genomic_DNA"/>
</dbReference>
<feature type="transmembrane region" description="Helical" evidence="8">
    <location>
        <begin position="272"/>
        <end position="295"/>
    </location>
</feature>
<keyword evidence="5 8" id="KW-0812">Transmembrane</keyword>
<evidence type="ECO:0000256" key="7">
    <source>
        <dbReference type="ARBA" id="ARBA00023136"/>
    </source>
</evidence>
<dbReference type="GO" id="GO:0005886">
    <property type="term" value="C:plasma membrane"/>
    <property type="evidence" value="ECO:0007669"/>
    <property type="project" value="UniProtKB-SubCell"/>
</dbReference>
<comment type="caution">
    <text evidence="10">The sequence shown here is derived from an EMBL/GenBank/DDBJ whole genome shotgun (WGS) entry which is preliminary data.</text>
</comment>
<protein>
    <submittedName>
        <fullName evidence="10">Major facilitator superfamily transporter</fullName>
    </submittedName>
</protein>
<feature type="transmembrane region" description="Helical" evidence="8">
    <location>
        <begin position="230"/>
        <end position="252"/>
    </location>
</feature>
<keyword evidence="6 8" id="KW-1133">Transmembrane helix</keyword>
<evidence type="ECO:0000256" key="5">
    <source>
        <dbReference type="ARBA" id="ARBA00022692"/>
    </source>
</evidence>
<feature type="transmembrane region" description="Helical" evidence="8">
    <location>
        <begin position="336"/>
        <end position="354"/>
    </location>
</feature>
<keyword evidence="7 8" id="KW-0472">Membrane</keyword>
<sequence length="457" mass="46669">MDKILSMDLTARPASAAPVLLSVALSSFMVALDVTALNVALPSMGHDLATGMDRLQWIAGAYTLVFASLLLSAGALSDRLGARKVFMFALLVFTGSSIACGLAENVAELICARAIQGIGAALMLPGSMALLVEAYPEPRARARAVAWWGGISALALVSGPLLGGMLVELVGWRSIFYLNVPFCLIALGCCAARSSRIAIQPRSIDWAGQVLSALALVSFIFALIEGPVWSWGNVWIISTLLVALISGVAFIYSQHAQREPMLPLNLFESRTFTAAIGAGFLQTLAYYGSLFVLPFALQGQGRTPLEIGLAMIPMTLSTGAMASLSGRMSNAFGARSVGAAGMLCGALGAALLALCAMDGASLVIGGLLIGLGGATLPVIVGACLSSVPSGKVGIGSGVLNAARQCGGVIGIALLGATLGASGGTRGALSIIALSFAAAGMLTVLRLYTDQVDAVSEC</sequence>
<feature type="transmembrane region" description="Helical" evidence="8">
    <location>
        <begin position="405"/>
        <end position="421"/>
    </location>
</feature>
<evidence type="ECO:0000256" key="8">
    <source>
        <dbReference type="SAM" id="Phobius"/>
    </source>
</evidence>
<feature type="transmembrane region" description="Helical" evidence="8">
    <location>
        <begin position="85"/>
        <end position="107"/>
    </location>
</feature>
<feature type="transmembrane region" description="Helical" evidence="8">
    <location>
        <begin position="174"/>
        <end position="192"/>
    </location>
</feature>
<dbReference type="InterPro" id="IPR004638">
    <property type="entry name" value="EmrB-like"/>
</dbReference>
<name>A0A3M4RH93_9PSED</name>
<dbReference type="InterPro" id="IPR020846">
    <property type="entry name" value="MFS_dom"/>
</dbReference>
<dbReference type="SUPFAM" id="SSF103473">
    <property type="entry name" value="MFS general substrate transporter"/>
    <property type="match status" value="1"/>
</dbReference>
<evidence type="ECO:0000256" key="2">
    <source>
        <dbReference type="ARBA" id="ARBA00008537"/>
    </source>
</evidence>
<evidence type="ECO:0000256" key="1">
    <source>
        <dbReference type="ARBA" id="ARBA00004651"/>
    </source>
</evidence>
<accession>A0A3M4RH93</accession>
<feature type="transmembrane region" description="Helical" evidence="8">
    <location>
        <begin position="113"/>
        <end position="132"/>
    </location>
</feature>
<dbReference type="PANTHER" id="PTHR42718">
    <property type="entry name" value="MAJOR FACILITATOR SUPERFAMILY MULTIDRUG TRANSPORTER MFSC"/>
    <property type="match status" value="1"/>
</dbReference>
<feature type="domain" description="Major facilitator superfamily (MFS) profile" evidence="9">
    <location>
        <begin position="19"/>
        <end position="451"/>
    </location>
</feature>
<keyword evidence="4" id="KW-1003">Cell membrane</keyword>
<proteinExistence type="inferred from homology"/>
<evidence type="ECO:0000256" key="4">
    <source>
        <dbReference type="ARBA" id="ARBA00022475"/>
    </source>
</evidence>
<dbReference type="InterPro" id="IPR036259">
    <property type="entry name" value="MFS_trans_sf"/>
</dbReference>
<dbReference type="CDD" id="cd17321">
    <property type="entry name" value="MFS_MMR_MDR_like"/>
    <property type="match status" value="1"/>
</dbReference>
<dbReference type="Proteomes" id="UP000276615">
    <property type="component" value="Unassembled WGS sequence"/>
</dbReference>
<keyword evidence="3" id="KW-0813">Transport</keyword>
<gene>
    <name evidence="10" type="ORF">ALP92_01910</name>
</gene>
<evidence type="ECO:0000259" key="9">
    <source>
        <dbReference type="PROSITE" id="PS50850"/>
    </source>
</evidence>
<feature type="transmembrane region" description="Helical" evidence="8">
    <location>
        <begin position="55"/>
        <end position="73"/>
    </location>
</feature>
<dbReference type="GO" id="GO:0022857">
    <property type="term" value="F:transmembrane transporter activity"/>
    <property type="evidence" value="ECO:0007669"/>
    <property type="project" value="InterPro"/>
</dbReference>
<feature type="transmembrane region" description="Helical" evidence="8">
    <location>
        <begin position="204"/>
        <end position="224"/>
    </location>
</feature>
<evidence type="ECO:0000256" key="6">
    <source>
        <dbReference type="ARBA" id="ARBA00022989"/>
    </source>
</evidence>
<dbReference type="PROSITE" id="PS50850">
    <property type="entry name" value="MFS"/>
    <property type="match status" value="1"/>
</dbReference>
<reference evidence="10 11" key="1">
    <citation type="submission" date="2018-08" db="EMBL/GenBank/DDBJ databases">
        <title>Recombination of ecologically and evolutionarily significant loci maintains genetic cohesion in the Pseudomonas syringae species complex.</title>
        <authorList>
            <person name="Dillon M."/>
            <person name="Thakur S."/>
            <person name="Almeida R.N.D."/>
            <person name="Weir B.S."/>
            <person name="Guttman D.S."/>
        </authorList>
    </citation>
    <scope>NUCLEOTIDE SEQUENCE [LARGE SCALE GENOMIC DNA]</scope>
    <source>
        <strain evidence="10 11">ICMP 8670</strain>
    </source>
</reference>
<evidence type="ECO:0000313" key="11">
    <source>
        <dbReference type="Proteomes" id="UP000276615"/>
    </source>
</evidence>
<dbReference type="NCBIfam" id="TIGR00711">
    <property type="entry name" value="efflux_EmrB"/>
    <property type="match status" value="1"/>
</dbReference>
<evidence type="ECO:0000313" key="10">
    <source>
        <dbReference type="EMBL" id="RMR02048.1"/>
    </source>
</evidence>
<dbReference type="PANTHER" id="PTHR42718:SF9">
    <property type="entry name" value="MAJOR FACILITATOR SUPERFAMILY MULTIDRUG TRANSPORTER MFSC"/>
    <property type="match status" value="1"/>
</dbReference>
<dbReference type="AlphaFoldDB" id="A0A3M4RH93"/>
<comment type="subcellular location">
    <subcellularLocation>
        <location evidence="1">Cell membrane</location>
        <topology evidence="1">Multi-pass membrane protein</topology>
    </subcellularLocation>
</comment>
<dbReference type="Pfam" id="PF07690">
    <property type="entry name" value="MFS_1"/>
    <property type="match status" value="2"/>
</dbReference>
<feature type="transmembrane region" description="Helical" evidence="8">
    <location>
        <begin position="427"/>
        <end position="447"/>
    </location>
</feature>
<feature type="transmembrane region" description="Helical" evidence="8">
    <location>
        <begin position="144"/>
        <end position="162"/>
    </location>
</feature>
<feature type="transmembrane region" description="Helical" evidence="8">
    <location>
        <begin position="360"/>
        <end position="384"/>
    </location>
</feature>
<dbReference type="Gene3D" id="1.20.1250.20">
    <property type="entry name" value="MFS general substrate transporter like domains"/>
    <property type="match status" value="2"/>
</dbReference>
<organism evidence="10 11">
    <name type="scientific">Pseudomonas syringae pv. primulae</name>
    <dbReference type="NCBI Taxonomy" id="251707"/>
    <lineage>
        <taxon>Bacteria</taxon>
        <taxon>Pseudomonadati</taxon>
        <taxon>Pseudomonadota</taxon>
        <taxon>Gammaproteobacteria</taxon>
        <taxon>Pseudomonadales</taxon>
        <taxon>Pseudomonadaceae</taxon>
        <taxon>Pseudomonas</taxon>
    </lineage>
</organism>
<dbReference type="InterPro" id="IPR011701">
    <property type="entry name" value="MFS"/>
</dbReference>